<reference evidence="2" key="1">
    <citation type="journal article" date="2019" name="bioRxiv">
        <title>The Genome of the Zebra Mussel, Dreissena polymorpha: A Resource for Invasive Species Research.</title>
        <authorList>
            <person name="McCartney M.A."/>
            <person name="Auch B."/>
            <person name="Kono T."/>
            <person name="Mallez S."/>
            <person name="Zhang Y."/>
            <person name="Obille A."/>
            <person name="Becker A."/>
            <person name="Abrahante J.E."/>
            <person name="Garbe J."/>
            <person name="Badalamenti J.P."/>
            <person name="Herman A."/>
            <person name="Mangelson H."/>
            <person name="Liachko I."/>
            <person name="Sullivan S."/>
            <person name="Sone E.D."/>
            <person name="Koren S."/>
            <person name="Silverstein K.A.T."/>
            <person name="Beckman K.B."/>
            <person name="Gohl D.M."/>
        </authorList>
    </citation>
    <scope>NUCLEOTIDE SEQUENCE</scope>
    <source>
        <strain evidence="2">Duluth1</strain>
        <tissue evidence="2">Whole animal</tissue>
    </source>
</reference>
<dbReference type="Pfam" id="PF13676">
    <property type="entry name" value="TIR_2"/>
    <property type="match status" value="1"/>
</dbReference>
<evidence type="ECO:0000259" key="1">
    <source>
        <dbReference type="Pfam" id="PF13676"/>
    </source>
</evidence>
<evidence type="ECO:0000313" key="3">
    <source>
        <dbReference type="Proteomes" id="UP000828390"/>
    </source>
</evidence>
<sequence length="434" mass="49973">MSNTTPKHQESRRTSTRGVSNDIYLLYDELDTNLVMPFAEHFRPFYTVFDPHTDGAQNEPEHRSWLDRGIYRSKMTVVFLSKQSQKNSECEFQLAHAIKSLTKTKYMHRIVVVMVEFCKIPKNLGHFKIVYAFQNDVFERNVHQLREAIKIAPRETFTRLDVSWKNHPNVLQTVVGTPKLQPLTQEIPIKISLLDIIRNPRKVHDKASPCSSDLLEQTMAKPEKESSKVASTSRHLLRFCHNAACDANKTVKTCVPQIPIMNSVPDATCSVKSIGDDDNCRMISSDTTDQTTKIDVTGISNSFMNCVSYVQGERNDCRPALIYPENYWAIPLYGSSLFRLNREINFLDANCTIVIFKQFRSLLVRSYDHYPYYLADYNAKNIYIGRNLCRIVESKSYMETTAAAVLQRDASRVVRQHYYTRSTKRSRQDLSGPL</sequence>
<organism evidence="2 3">
    <name type="scientific">Dreissena polymorpha</name>
    <name type="common">Zebra mussel</name>
    <name type="synonym">Mytilus polymorpha</name>
    <dbReference type="NCBI Taxonomy" id="45954"/>
    <lineage>
        <taxon>Eukaryota</taxon>
        <taxon>Metazoa</taxon>
        <taxon>Spiralia</taxon>
        <taxon>Lophotrochozoa</taxon>
        <taxon>Mollusca</taxon>
        <taxon>Bivalvia</taxon>
        <taxon>Autobranchia</taxon>
        <taxon>Heteroconchia</taxon>
        <taxon>Euheterodonta</taxon>
        <taxon>Imparidentia</taxon>
        <taxon>Neoheterodontei</taxon>
        <taxon>Myida</taxon>
        <taxon>Dreissenoidea</taxon>
        <taxon>Dreissenidae</taxon>
        <taxon>Dreissena</taxon>
    </lineage>
</organism>
<keyword evidence="3" id="KW-1185">Reference proteome</keyword>
<dbReference type="InterPro" id="IPR035897">
    <property type="entry name" value="Toll_tir_struct_dom_sf"/>
</dbReference>
<dbReference type="SUPFAM" id="SSF52200">
    <property type="entry name" value="Toll/Interleukin receptor TIR domain"/>
    <property type="match status" value="1"/>
</dbReference>
<dbReference type="Gene3D" id="3.40.50.10140">
    <property type="entry name" value="Toll/interleukin-1 receptor homology (TIR) domain"/>
    <property type="match status" value="1"/>
</dbReference>
<proteinExistence type="predicted"/>
<name>A0A9D4E7Z8_DREPO</name>
<dbReference type="AlphaFoldDB" id="A0A9D4E7Z8"/>
<dbReference type="InterPro" id="IPR000157">
    <property type="entry name" value="TIR_dom"/>
</dbReference>
<accession>A0A9D4E7Z8</accession>
<dbReference type="Proteomes" id="UP000828390">
    <property type="component" value="Unassembled WGS sequence"/>
</dbReference>
<dbReference type="EMBL" id="JAIWYP010000009">
    <property type="protein sequence ID" value="KAH3775614.1"/>
    <property type="molecule type" value="Genomic_DNA"/>
</dbReference>
<protein>
    <recommendedName>
        <fullName evidence="1">TIR domain-containing protein</fullName>
    </recommendedName>
</protein>
<gene>
    <name evidence="2" type="ORF">DPMN_177020</name>
</gene>
<feature type="domain" description="TIR" evidence="1">
    <location>
        <begin position="25"/>
        <end position="145"/>
    </location>
</feature>
<evidence type="ECO:0000313" key="2">
    <source>
        <dbReference type="EMBL" id="KAH3775614.1"/>
    </source>
</evidence>
<reference evidence="2" key="2">
    <citation type="submission" date="2020-11" db="EMBL/GenBank/DDBJ databases">
        <authorList>
            <person name="McCartney M.A."/>
            <person name="Auch B."/>
            <person name="Kono T."/>
            <person name="Mallez S."/>
            <person name="Becker A."/>
            <person name="Gohl D.M."/>
            <person name="Silverstein K.A.T."/>
            <person name="Koren S."/>
            <person name="Bechman K.B."/>
            <person name="Herman A."/>
            <person name="Abrahante J.E."/>
            <person name="Garbe J."/>
        </authorList>
    </citation>
    <scope>NUCLEOTIDE SEQUENCE</scope>
    <source>
        <strain evidence="2">Duluth1</strain>
        <tissue evidence="2">Whole animal</tissue>
    </source>
</reference>
<comment type="caution">
    <text evidence="2">The sequence shown here is derived from an EMBL/GenBank/DDBJ whole genome shotgun (WGS) entry which is preliminary data.</text>
</comment>
<dbReference type="GO" id="GO:0007165">
    <property type="term" value="P:signal transduction"/>
    <property type="evidence" value="ECO:0007669"/>
    <property type="project" value="InterPro"/>
</dbReference>